<evidence type="ECO:0000256" key="2">
    <source>
        <dbReference type="SAM" id="SignalP"/>
    </source>
</evidence>
<feature type="signal peptide" evidence="2">
    <location>
        <begin position="1"/>
        <end position="26"/>
    </location>
</feature>
<organism evidence="3 4">
    <name type="scientific">Rhipicephalus microplus</name>
    <name type="common">Cattle tick</name>
    <name type="synonym">Boophilus microplus</name>
    <dbReference type="NCBI Taxonomy" id="6941"/>
    <lineage>
        <taxon>Eukaryota</taxon>
        <taxon>Metazoa</taxon>
        <taxon>Ecdysozoa</taxon>
        <taxon>Arthropoda</taxon>
        <taxon>Chelicerata</taxon>
        <taxon>Arachnida</taxon>
        <taxon>Acari</taxon>
        <taxon>Parasitiformes</taxon>
        <taxon>Ixodida</taxon>
        <taxon>Ixodoidea</taxon>
        <taxon>Ixodidae</taxon>
        <taxon>Rhipicephalinae</taxon>
        <taxon>Rhipicephalus</taxon>
        <taxon>Boophilus</taxon>
    </lineage>
</organism>
<dbReference type="Proteomes" id="UP000821866">
    <property type="component" value="Chromosome 6"/>
</dbReference>
<feature type="region of interest" description="Disordered" evidence="1">
    <location>
        <begin position="110"/>
        <end position="140"/>
    </location>
</feature>
<keyword evidence="4" id="KW-1185">Reference proteome</keyword>
<evidence type="ECO:0000256" key="1">
    <source>
        <dbReference type="SAM" id="MobiDB-lite"/>
    </source>
</evidence>
<keyword evidence="2" id="KW-0732">Signal</keyword>
<accession>A0A9J6DR63</accession>
<evidence type="ECO:0000313" key="3">
    <source>
        <dbReference type="EMBL" id="KAH8024457.1"/>
    </source>
</evidence>
<feature type="region of interest" description="Disordered" evidence="1">
    <location>
        <begin position="153"/>
        <end position="172"/>
    </location>
</feature>
<feature type="chain" id="PRO_5039896185" evidence="2">
    <location>
        <begin position="27"/>
        <end position="221"/>
    </location>
</feature>
<reference evidence="3" key="1">
    <citation type="journal article" date="2020" name="Cell">
        <title>Large-Scale Comparative Analyses of Tick Genomes Elucidate Their Genetic Diversity and Vector Capacities.</title>
        <authorList>
            <consortium name="Tick Genome and Microbiome Consortium (TIGMIC)"/>
            <person name="Jia N."/>
            <person name="Wang J."/>
            <person name="Shi W."/>
            <person name="Du L."/>
            <person name="Sun Y."/>
            <person name="Zhan W."/>
            <person name="Jiang J.F."/>
            <person name="Wang Q."/>
            <person name="Zhang B."/>
            <person name="Ji P."/>
            <person name="Bell-Sakyi L."/>
            <person name="Cui X.M."/>
            <person name="Yuan T.T."/>
            <person name="Jiang B.G."/>
            <person name="Yang W.F."/>
            <person name="Lam T.T."/>
            <person name="Chang Q.C."/>
            <person name="Ding S.J."/>
            <person name="Wang X.J."/>
            <person name="Zhu J.G."/>
            <person name="Ruan X.D."/>
            <person name="Zhao L."/>
            <person name="Wei J.T."/>
            <person name="Ye R.Z."/>
            <person name="Que T.C."/>
            <person name="Du C.H."/>
            <person name="Zhou Y.H."/>
            <person name="Cheng J.X."/>
            <person name="Dai P.F."/>
            <person name="Guo W.B."/>
            <person name="Han X.H."/>
            <person name="Huang E.J."/>
            <person name="Li L.F."/>
            <person name="Wei W."/>
            <person name="Gao Y.C."/>
            <person name="Liu J.Z."/>
            <person name="Shao H.Z."/>
            <person name="Wang X."/>
            <person name="Wang C.C."/>
            <person name="Yang T.C."/>
            <person name="Huo Q.B."/>
            <person name="Li W."/>
            <person name="Chen H.Y."/>
            <person name="Chen S.E."/>
            <person name="Zhou L.G."/>
            <person name="Ni X.B."/>
            <person name="Tian J.H."/>
            <person name="Sheng Y."/>
            <person name="Liu T."/>
            <person name="Pan Y.S."/>
            <person name="Xia L.Y."/>
            <person name="Li J."/>
            <person name="Zhao F."/>
            <person name="Cao W.C."/>
        </authorList>
    </citation>
    <scope>NUCLEOTIDE SEQUENCE</scope>
    <source>
        <strain evidence="3">Rmic-2018</strain>
    </source>
</reference>
<dbReference type="VEuPathDB" id="VectorBase:LOC119172264"/>
<name>A0A9J6DR63_RHIMP</name>
<comment type="caution">
    <text evidence="3">The sequence shown here is derived from an EMBL/GenBank/DDBJ whole genome shotgun (WGS) entry which is preliminary data.</text>
</comment>
<gene>
    <name evidence="3" type="ORF">HPB51_024659</name>
</gene>
<feature type="compositionally biased region" description="Polar residues" evidence="1">
    <location>
        <begin position="123"/>
        <end position="140"/>
    </location>
</feature>
<dbReference type="AlphaFoldDB" id="A0A9J6DR63"/>
<sequence length="221" mass="23673">MVPASPAQVTWSQSLCHLLFLPGVLTTARLLDAQLLPVAQLPLLCLPALESASLEPESTNHSCGLLVRERNDRRLQLVVLLGGSPSQDLLGLTVPTVGTRLENLSMDDLEDFNPRAETEPVQAKTNGCSEASTNGTLDTPSSVAAAKDLFGAEPFSPTKEEDPFGMGDFSDNLGGQELENAIGIIDRRLNEMKDGFSRGLSFGKDDFLLEQLDPLGSKPLA</sequence>
<dbReference type="EMBL" id="JABSTU010000008">
    <property type="protein sequence ID" value="KAH8024457.1"/>
    <property type="molecule type" value="Genomic_DNA"/>
</dbReference>
<proteinExistence type="predicted"/>
<reference evidence="3" key="2">
    <citation type="submission" date="2021-09" db="EMBL/GenBank/DDBJ databases">
        <authorList>
            <person name="Jia N."/>
            <person name="Wang J."/>
            <person name="Shi W."/>
            <person name="Du L."/>
            <person name="Sun Y."/>
            <person name="Zhan W."/>
            <person name="Jiang J."/>
            <person name="Wang Q."/>
            <person name="Zhang B."/>
            <person name="Ji P."/>
            <person name="Sakyi L.B."/>
            <person name="Cui X."/>
            <person name="Yuan T."/>
            <person name="Jiang B."/>
            <person name="Yang W."/>
            <person name="Lam T.T.-Y."/>
            <person name="Chang Q."/>
            <person name="Ding S."/>
            <person name="Wang X."/>
            <person name="Zhu J."/>
            <person name="Ruan X."/>
            <person name="Zhao L."/>
            <person name="Wei J."/>
            <person name="Que T."/>
            <person name="Du C."/>
            <person name="Cheng J."/>
            <person name="Dai P."/>
            <person name="Han X."/>
            <person name="Huang E."/>
            <person name="Gao Y."/>
            <person name="Liu J."/>
            <person name="Shao H."/>
            <person name="Ye R."/>
            <person name="Li L."/>
            <person name="Wei W."/>
            <person name="Wang X."/>
            <person name="Wang C."/>
            <person name="Huo Q."/>
            <person name="Li W."/>
            <person name="Guo W."/>
            <person name="Chen H."/>
            <person name="Chen S."/>
            <person name="Zhou L."/>
            <person name="Zhou L."/>
            <person name="Ni X."/>
            <person name="Tian J."/>
            <person name="Zhou Y."/>
            <person name="Sheng Y."/>
            <person name="Liu T."/>
            <person name="Pan Y."/>
            <person name="Xia L."/>
            <person name="Li J."/>
            <person name="Zhao F."/>
            <person name="Cao W."/>
        </authorList>
    </citation>
    <scope>NUCLEOTIDE SEQUENCE</scope>
    <source>
        <strain evidence="3">Rmic-2018</strain>
        <tissue evidence="3">Larvae</tissue>
    </source>
</reference>
<protein>
    <submittedName>
        <fullName evidence="3">Uncharacterized protein</fullName>
    </submittedName>
</protein>
<evidence type="ECO:0000313" key="4">
    <source>
        <dbReference type="Proteomes" id="UP000821866"/>
    </source>
</evidence>